<feature type="transmembrane region" description="Helical" evidence="7">
    <location>
        <begin position="281"/>
        <end position="298"/>
    </location>
</feature>
<dbReference type="Pfam" id="PF00528">
    <property type="entry name" value="BPD_transp_1"/>
    <property type="match status" value="1"/>
</dbReference>
<dbReference type="PROSITE" id="PS50928">
    <property type="entry name" value="ABC_TM1"/>
    <property type="match status" value="1"/>
</dbReference>
<dbReference type="InterPro" id="IPR000515">
    <property type="entry name" value="MetI-like"/>
</dbReference>
<keyword evidence="4 7" id="KW-0812">Transmembrane</keyword>
<dbReference type="eggNOG" id="COG1173">
    <property type="taxonomic scope" value="Bacteria"/>
</dbReference>
<dbReference type="Gene3D" id="1.10.3720.10">
    <property type="entry name" value="MetI-like"/>
    <property type="match status" value="1"/>
</dbReference>
<gene>
    <name evidence="9" type="ORF">GCWU0000282_001036</name>
</gene>
<evidence type="ECO:0000313" key="9">
    <source>
        <dbReference type="EMBL" id="ESL03869.1"/>
    </source>
</evidence>
<sequence length="425" mass="46717">MVEMGNTLKQLKSSPQFMTGFIILTAVLAMVIIYPLAVSTDQLEMVGKGIFYKPGTYVSAVDTVKQSLSSDKSYVLNIDASANRLSSMVSREDREDMITWLEKYGGVEKGTLTVSDDDVGKLLELWHEKYDASNPQKGMIAAKKKYYVRLDTSLKELLKEQDVIVAEQDADGSLQQQGKIADNIYVNISDVPNQRTFWLGTDNFGRDVLTELIYAIGTSLRIGLIAGVVATGIGLMFGLLAGFLGGIADDLIMFVTNLFTVIPSFIILILISYSVGQQARGIAMVAVIIGLTSWPWTARSVRSQVISLRNRDHVNMSKLSGHGLFRIILVDILPYMASYVVMAFILQISSGILAEAQLSMLGLGPATTKTATLGLMMNWAMTYTAHLNGSWWAYFPVILAIALISFSLNLMNTGMDQVFNPTLRE</sequence>
<evidence type="ECO:0000256" key="7">
    <source>
        <dbReference type="RuleBase" id="RU363032"/>
    </source>
</evidence>
<dbReference type="Proteomes" id="UP000018227">
    <property type="component" value="Unassembled WGS sequence"/>
</dbReference>
<evidence type="ECO:0000256" key="2">
    <source>
        <dbReference type="ARBA" id="ARBA00022448"/>
    </source>
</evidence>
<dbReference type="SUPFAM" id="SSF161098">
    <property type="entry name" value="MetI-like"/>
    <property type="match status" value="1"/>
</dbReference>
<keyword evidence="3" id="KW-1003">Cell membrane</keyword>
<evidence type="ECO:0000256" key="3">
    <source>
        <dbReference type="ARBA" id="ARBA00022475"/>
    </source>
</evidence>
<evidence type="ECO:0000256" key="6">
    <source>
        <dbReference type="ARBA" id="ARBA00023136"/>
    </source>
</evidence>
<feature type="transmembrane region" description="Helical" evidence="7">
    <location>
        <begin position="358"/>
        <end position="379"/>
    </location>
</feature>
<reference evidence="9 10" key="1">
    <citation type="submission" date="2013-06" db="EMBL/GenBank/DDBJ databases">
        <authorList>
            <person name="Weinstock G."/>
            <person name="Sodergren E."/>
            <person name="Clifton S."/>
            <person name="Fulton L."/>
            <person name="Fulton B."/>
            <person name="Courtney L."/>
            <person name="Fronick C."/>
            <person name="Harrison M."/>
            <person name="Strong C."/>
            <person name="Farmer C."/>
            <person name="Delahaunty K."/>
            <person name="Markovic C."/>
            <person name="Hall O."/>
            <person name="Minx P."/>
            <person name="Tomlinson C."/>
            <person name="Mitreva M."/>
            <person name="Nelson J."/>
            <person name="Hou S."/>
            <person name="Wollam A."/>
            <person name="Pepin K.H."/>
            <person name="Johnson M."/>
            <person name="Bhonagiri V."/>
            <person name="Nash W.E."/>
            <person name="Warren W."/>
            <person name="Chinwalla A."/>
            <person name="Mardis E.R."/>
            <person name="Wilson R.K."/>
        </authorList>
    </citation>
    <scope>NUCLEOTIDE SEQUENCE [LARGE SCALE GENOMIC DNA]</scope>
    <source>
        <strain evidence="9 10">ATCC 51271</strain>
    </source>
</reference>
<dbReference type="CDD" id="cd06261">
    <property type="entry name" value="TM_PBP2"/>
    <property type="match status" value="1"/>
</dbReference>
<feature type="transmembrane region" description="Helical" evidence="7">
    <location>
        <begin position="324"/>
        <end position="346"/>
    </location>
</feature>
<evidence type="ECO:0000256" key="4">
    <source>
        <dbReference type="ARBA" id="ARBA00022692"/>
    </source>
</evidence>
<feature type="transmembrane region" description="Helical" evidence="7">
    <location>
        <begin position="222"/>
        <end position="245"/>
    </location>
</feature>
<name>V2XNW0_9FIRM</name>
<dbReference type="InterPro" id="IPR050366">
    <property type="entry name" value="BP-dependent_transpt_permease"/>
</dbReference>
<accession>V2XNW0</accession>
<organism evidence="9 10">
    <name type="scientific">Catonella morbi ATCC 51271</name>
    <dbReference type="NCBI Taxonomy" id="592026"/>
    <lineage>
        <taxon>Bacteria</taxon>
        <taxon>Bacillati</taxon>
        <taxon>Bacillota</taxon>
        <taxon>Clostridia</taxon>
        <taxon>Lachnospirales</taxon>
        <taxon>Lachnospiraceae</taxon>
        <taxon>Catonella</taxon>
    </lineage>
</organism>
<dbReference type="GO" id="GO:0055085">
    <property type="term" value="P:transmembrane transport"/>
    <property type="evidence" value="ECO:0007669"/>
    <property type="project" value="InterPro"/>
</dbReference>
<keyword evidence="6 7" id="KW-0472">Membrane</keyword>
<feature type="transmembrane region" description="Helical" evidence="7">
    <location>
        <begin position="20"/>
        <end position="38"/>
    </location>
</feature>
<dbReference type="PANTHER" id="PTHR43386:SF1">
    <property type="entry name" value="D,D-DIPEPTIDE TRANSPORT SYSTEM PERMEASE PROTEIN DDPC-RELATED"/>
    <property type="match status" value="1"/>
</dbReference>
<feature type="transmembrane region" description="Helical" evidence="7">
    <location>
        <begin position="251"/>
        <end position="274"/>
    </location>
</feature>
<comment type="caution">
    <text evidence="9">The sequence shown here is derived from an EMBL/GenBank/DDBJ whole genome shotgun (WGS) entry which is preliminary data.</text>
</comment>
<keyword evidence="2 7" id="KW-0813">Transport</keyword>
<comment type="similarity">
    <text evidence="7">Belongs to the binding-protein-dependent transport system permease family.</text>
</comment>
<dbReference type="HOGENOM" id="CLU_028518_8_0_9"/>
<evidence type="ECO:0000256" key="5">
    <source>
        <dbReference type="ARBA" id="ARBA00022989"/>
    </source>
</evidence>
<dbReference type="InterPro" id="IPR035906">
    <property type="entry name" value="MetI-like_sf"/>
</dbReference>
<dbReference type="GO" id="GO:0005886">
    <property type="term" value="C:plasma membrane"/>
    <property type="evidence" value="ECO:0007669"/>
    <property type="project" value="UniProtKB-SubCell"/>
</dbReference>
<dbReference type="STRING" id="592026.GCWU0000282_001036"/>
<evidence type="ECO:0000259" key="8">
    <source>
        <dbReference type="PROSITE" id="PS50928"/>
    </source>
</evidence>
<dbReference type="PANTHER" id="PTHR43386">
    <property type="entry name" value="OLIGOPEPTIDE TRANSPORT SYSTEM PERMEASE PROTEIN APPC"/>
    <property type="match status" value="1"/>
</dbReference>
<keyword evidence="5 7" id="KW-1133">Transmembrane helix</keyword>
<comment type="subcellular location">
    <subcellularLocation>
        <location evidence="1 7">Cell membrane</location>
        <topology evidence="1 7">Multi-pass membrane protein</topology>
    </subcellularLocation>
</comment>
<proteinExistence type="inferred from homology"/>
<evidence type="ECO:0000313" key="10">
    <source>
        <dbReference type="Proteomes" id="UP000018227"/>
    </source>
</evidence>
<dbReference type="EMBL" id="ACIL03000007">
    <property type="protein sequence ID" value="ESL03869.1"/>
    <property type="molecule type" value="Genomic_DNA"/>
</dbReference>
<feature type="transmembrane region" description="Helical" evidence="7">
    <location>
        <begin position="391"/>
        <end position="411"/>
    </location>
</feature>
<protein>
    <submittedName>
        <fullName evidence="9">ABC transporter, permease protein</fullName>
    </submittedName>
</protein>
<dbReference type="AlphaFoldDB" id="V2XNW0"/>
<evidence type="ECO:0000256" key="1">
    <source>
        <dbReference type="ARBA" id="ARBA00004651"/>
    </source>
</evidence>
<feature type="domain" description="ABC transmembrane type-1" evidence="8">
    <location>
        <begin position="216"/>
        <end position="412"/>
    </location>
</feature>
<keyword evidence="10" id="KW-1185">Reference proteome</keyword>